<accession>A0A644Z089</accession>
<name>A0A644Z089_9ZZZZ</name>
<sequence>MHDLIFQTFGLGTFVGLDVDIPADQLRRQPHVLGALAERQLGLFRRHMNHQFAPGVVDFDRLDRGRLQRIGGILLDIVAPGDDVDPLHPELLGDLLDPGAAHSDAGADRIDAVVGRHHRNLAAAAGFAGDAHDLDRAVVDFTDFALEQCAHEVRMAARDDQARPGGFGVDLEQHRMDVFAGHVLFAGNLVLGTEHAFGFLEGDD</sequence>
<dbReference type="EMBL" id="VSSQ01006886">
    <property type="protein sequence ID" value="MPM34152.1"/>
    <property type="molecule type" value="Genomic_DNA"/>
</dbReference>
<comment type="caution">
    <text evidence="1">The sequence shown here is derived from an EMBL/GenBank/DDBJ whole genome shotgun (WGS) entry which is preliminary data.</text>
</comment>
<gene>
    <name evidence="1" type="ORF">SDC9_80734</name>
</gene>
<proteinExistence type="predicted"/>
<evidence type="ECO:0000313" key="1">
    <source>
        <dbReference type="EMBL" id="MPM34152.1"/>
    </source>
</evidence>
<protein>
    <submittedName>
        <fullName evidence="1">Uncharacterized protein</fullName>
    </submittedName>
</protein>
<organism evidence="1">
    <name type="scientific">bioreactor metagenome</name>
    <dbReference type="NCBI Taxonomy" id="1076179"/>
    <lineage>
        <taxon>unclassified sequences</taxon>
        <taxon>metagenomes</taxon>
        <taxon>ecological metagenomes</taxon>
    </lineage>
</organism>
<reference evidence="1" key="1">
    <citation type="submission" date="2019-08" db="EMBL/GenBank/DDBJ databases">
        <authorList>
            <person name="Kucharzyk K."/>
            <person name="Murdoch R.W."/>
            <person name="Higgins S."/>
            <person name="Loffler F."/>
        </authorList>
    </citation>
    <scope>NUCLEOTIDE SEQUENCE</scope>
</reference>
<dbReference type="AlphaFoldDB" id="A0A644Z089"/>